<evidence type="ECO:0000256" key="1">
    <source>
        <dbReference type="ARBA" id="ARBA00022485"/>
    </source>
</evidence>
<dbReference type="AlphaFoldDB" id="A0A7M1S3R7"/>
<keyword evidence="4" id="KW-0408">Iron</keyword>
<dbReference type="SUPFAM" id="SSF54862">
    <property type="entry name" value="4Fe-4S ferredoxins"/>
    <property type="match status" value="1"/>
</dbReference>
<keyword evidence="8" id="KW-1185">Reference proteome</keyword>
<keyword evidence="2" id="KW-0479">Metal-binding</keyword>
<evidence type="ECO:0000256" key="2">
    <source>
        <dbReference type="ARBA" id="ARBA00022723"/>
    </source>
</evidence>
<keyword evidence="1" id="KW-0004">4Fe-4S</keyword>
<organism evidence="7 8">
    <name type="scientific">Sulfurovum indicum</name>
    <dbReference type="NCBI Taxonomy" id="2779528"/>
    <lineage>
        <taxon>Bacteria</taxon>
        <taxon>Pseudomonadati</taxon>
        <taxon>Campylobacterota</taxon>
        <taxon>Epsilonproteobacteria</taxon>
        <taxon>Campylobacterales</taxon>
        <taxon>Sulfurovaceae</taxon>
        <taxon>Sulfurovum</taxon>
    </lineage>
</organism>
<keyword evidence="5" id="KW-0411">Iron-sulfur</keyword>
<dbReference type="PROSITE" id="PS51379">
    <property type="entry name" value="4FE4S_FER_2"/>
    <property type="match status" value="2"/>
</dbReference>
<name>A0A7M1S3R7_9BACT</name>
<evidence type="ECO:0000256" key="4">
    <source>
        <dbReference type="ARBA" id="ARBA00023004"/>
    </source>
</evidence>
<dbReference type="EMBL" id="CP063164">
    <property type="protein sequence ID" value="QOR61641.1"/>
    <property type="molecule type" value="Genomic_DNA"/>
</dbReference>
<proteinExistence type="predicted"/>
<evidence type="ECO:0000256" key="3">
    <source>
        <dbReference type="ARBA" id="ARBA00022737"/>
    </source>
</evidence>
<evidence type="ECO:0000313" key="7">
    <source>
        <dbReference type="EMBL" id="QOR61641.1"/>
    </source>
</evidence>
<dbReference type="PROSITE" id="PS00198">
    <property type="entry name" value="4FE4S_FER_1"/>
    <property type="match status" value="1"/>
</dbReference>
<accession>A0A7M1S3R7</accession>
<dbReference type="RefSeq" id="WP_197548349.1">
    <property type="nucleotide sequence ID" value="NZ_CP063164.1"/>
</dbReference>
<dbReference type="Proteomes" id="UP000595074">
    <property type="component" value="Chromosome"/>
</dbReference>
<feature type="domain" description="4Fe-4S ferredoxin-type" evidence="6">
    <location>
        <begin position="138"/>
        <end position="167"/>
    </location>
</feature>
<dbReference type="Pfam" id="PF12838">
    <property type="entry name" value="Fer4_7"/>
    <property type="match status" value="1"/>
</dbReference>
<feature type="domain" description="4Fe-4S ferredoxin-type" evidence="6">
    <location>
        <begin position="66"/>
        <end position="95"/>
    </location>
</feature>
<sequence>MANRRDFFRSFAKPLSQTREESPLLVRPPYGESESAFQNKCPECENKACVTSCDEKIIFIGEDGTPALAFNQNGCTFCDECANICPEGVLSLENRHNAEQLNAVFRISLEACVAHHGVICSACKEPCIDDAILFNGLFNPVIDDERCTGCGFCMARCPTQAISYLTYEVETKTEEEVSNEFE</sequence>
<keyword evidence="3" id="KW-0677">Repeat</keyword>
<dbReference type="CDD" id="cd10564">
    <property type="entry name" value="NapF_like"/>
    <property type="match status" value="1"/>
</dbReference>
<evidence type="ECO:0000313" key="8">
    <source>
        <dbReference type="Proteomes" id="UP000595074"/>
    </source>
</evidence>
<dbReference type="GO" id="GO:0051539">
    <property type="term" value="F:4 iron, 4 sulfur cluster binding"/>
    <property type="evidence" value="ECO:0007669"/>
    <property type="project" value="UniProtKB-KW"/>
</dbReference>
<evidence type="ECO:0000256" key="5">
    <source>
        <dbReference type="ARBA" id="ARBA00023014"/>
    </source>
</evidence>
<dbReference type="KEGG" id="sinu:IMZ28_09385"/>
<dbReference type="GO" id="GO:0046872">
    <property type="term" value="F:metal ion binding"/>
    <property type="evidence" value="ECO:0007669"/>
    <property type="project" value="UniProtKB-KW"/>
</dbReference>
<evidence type="ECO:0000259" key="6">
    <source>
        <dbReference type="PROSITE" id="PS51379"/>
    </source>
</evidence>
<dbReference type="PANTHER" id="PTHR43122">
    <property type="entry name" value="FERREDOXIN SUBUNIT OF PYRUVATE:FLAVODOXIN OXIDOREDUCTASE-RELATED"/>
    <property type="match status" value="1"/>
</dbReference>
<gene>
    <name evidence="7" type="ORF">IMZ28_09385</name>
</gene>
<dbReference type="InterPro" id="IPR017900">
    <property type="entry name" value="4Fe4S_Fe_S_CS"/>
</dbReference>
<dbReference type="Gene3D" id="3.30.70.20">
    <property type="match status" value="2"/>
</dbReference>
<dbReference type="PANTHER" id="PTHR43122:SF1">
    <property type="entry name" value="IRON-SULFUR-BINDING PROTEIN"/>
    <property type="match status" value="1"/>
</dbReference>
<reference evidence="7 8" key="1">
    <citation type="submission" date="2020-10" db="EMBL/GenBank/DDBJ databases">
        <title>The genome of sulfurovum sp.</title>
        <authorList>
            <person name="Xie S."/>
            <person name="Shao Z."/>
            <person name="Jiang L."/>
        </authorList>
    </citation>
    <scope>NUCLEOTIDE SEQUENCE [LARGE SCALE GENOMIC DNA]</scope>
    <source>
        <strain evidence="7 8">ST-419</strain>
    </source>
</reference>
<dbReference type="InterPro" id="IPR017896">
    <property type="entry name" value="4Fe4S_Fe-S-bd"/>
</dbReference>
<dbReference type="Pfam" id="PF00037">
    <property type="entry name" value="Fer4"/>
    <property type="match status" value="1"/>
</dbReference>
<protein>
    <submittedName>
        <fullName evidence="7">Ferredoxin-type protein NapF</fullName>
    </submittedName>
</protein>
<dbReference type="InterPro" id="IPR004496">
    <property type="entry name" value="NapF"/>
</dbReference>